<dbReference type="CDD" id="cd00038">
    <property type="entry name" value="CAP_ED"/>
    <property type="match status" value="1"/>
</dbReference>
<proteinExistence type="predicted"/>
<dbReference type="EMBL" id="CAJJDO010000031">
    <property type="protein sequence ID" value="CAD8158242.1"/>
    <property type="molecule type" value="Genomic_DNA"/>
</dbReference>
<gene>
    <name evidence="3" type="ORF">PPENT_87.1.T0310240</name>
</gene>
<dbReference type="GO" id="GO:0098855">
    <property type="term" value="C:HCN channel complex"/>
    <property type="evidence" value="ECO:0007669"/>
    <property type="project" value="TreeGrafter"/>
</dbReference>
<reference evidence="3" key="1">
    <citation type="submission" date="2021-01" db="EMBL/GenBank/DDBJ databases">
        <authorList>
            <consortium name="Genoscope - CEA"/>
            <person name="William W."/>
        </authorList>
    </citation>
    <scope>NUCLEOTIDE SEQUENCE</scope>
</reference>
<dbReference type="OrthoDB" id="308564at2759"/>
<dbReference type="Proteomes" id="UP000689195">
    <property type="component" value="Unassembled WGS sequence"/>
</dbReference>
<feature type="transmembrane region" description="Helical" evidence="1">
    <location>
        <begin position="237"/>
        <end position="255"/>
    </location>
</feature>
<evidence type="ECO:0000259" key="2">
    <source>
        <dbReference type="PROSITE" id="PS50042"/>
    </source>
</evidence>
<feature type="transmembrane region" description="Helical" evidence="1">
    <location>
        <begin position="331"/>
        <end position="350"/>
    </location>
</feature>
<feature type="transmembrane region" description="Helical" evidence="1">
    <location>
        <begin position="140"/>
        <end position="159"/>
    </location>
</feature>
<evidence type="ECO:0000313" key="4">
    <source>
        <dbReference type="Proteomes" id="UP000689195"/>
    </source>
</evidence>
<dbReference type="PANTHER" id="PTHR45689:SF5">
    <property type="entry name" value="I[[H]] CHANNEL, ISOFORM E"/>
    <property type="match status" value="1"/>
</dbReference>
<feature type="domain" description="Cyclic nucleotide-binding" evidence="2">
    <location>
        <begin position="440"/>
        <end position="541"/>
    </location>
</feature>
<dbReference type="PROSITE" id="PS50042">
    <property type="entry name" value="CNMP_BINDING_3"/>
    <property type="match status" value="1"/>
</dbReference>
<keyword evidence="1" id="KW-0812">Transmembrane</keyword>
<protein>
    <recommendedName>
        <fullName evidence="2">Cyclic nucleotide-binding domain-containing protein</fullName>
    </recommendedName>
</protein>
<keyword evidence="1" id="KW-1133">Transmembrane helix</keyword>
<comment type="caution">
    <text evidence="3">The sequence shown here is derived from an EMBL/GenBank/DDBJ whole genome shotgun (WGS) entry which is preliminary data.</text>
</comment>
<sequence length="838" mass="99334">MIQDEMKNEFLILSPSDGSIMINNDQKENTFQVGKRMKITHPRQPSYQVEEDKTPAFEVFDLKAHKESKGISWKFRNQRQQTNVKINITEMNTQQKVIIFIDKLKQHLAIGSKQYKIINSLLFSPLNTGKKVYKNSLYPILNIIWDSIILLFCSLLLIVSPIEYIYQSNVYQKYLYITMIVLCILDQIYKYTSQRYQEEQLNYNKQFLKLILNSQTILMDTSSIAILTVLIFADDEFIKTICLILIKFIICRKIICTYNKRLYYELSDLNIQIIQILLACHFFTCINLRQQYIINQEVKEVEQIFVDYLEIYINYILQLGNVKFNLEDDKLLYRVFNMSTIVILLFYKILLLKLIILDSLDFFQEYKKTKDLKLLQRFLHQQKISQTLKQQISVKLDQIFSRDKNSQIIENCFEQCLEKEQIFQEFKEQKLINFVNQFSIFSKFSKSTRQQIAQNLTPVILNANDKLICNQYGDQYNIYLLNQGKVAYGLTDTLPEYHQIFGGQCFGQYSFFTGQENKNLITCLDYCLLYKLSRDKFLKIISSNVQDLEMATFIKDQVLFNNNYQIIDSVCLYCQDKTHIINNCPKIHLIKKNIDFFDQYLYSPYQSRISYNRRRKRNYDQFRNHFKKLIEMQINHVSNDEISSEFNQQSSSELEQNLDKRESKFHGDSSNLLLYDLYNENMKQSGQKELPYQEMMSPTSSSKQQKLQSKNIFDMKISNLLNKGNSLKIIPTLSSNPSPIVRLQNPSLPTVTEFLTLGNEVYIYYDKNICIEDIYKVDLDRMQDFDIYYPEYNIIIVLFKIKRNQRSSKEQKSKLTINQSVALKICKIINKSNKFMKI</sequence>
<accession>A0A8S1U2J1</accession>
<dbReference type="AlphaFoldDB" id="A0A8S1U2J1"/>
<feature type="transmembrane region" description="Helical" evidence="1">
    <location>
        <begin position="171"/>
        <end position="189"/>
    </location>
</feature>
<evidence type="ECO:0000313" key="3">
    <source>
        <dbReference type="EMBL" id="CAD8158242.1"/>
    </source>
</evidence>
<dbReference type="InterPro" id="IPR000595">
    <property type="entry name" value="cNMP-bd_dom"/>
</dbReference>
<keyword evidence="1" id="KW-0472">Membrane</keyword>
<dbReference type="PANTHER" id="PTHR45689">
    <property type="entry name" value="I[[H]] CHANNEL, ISOFORM E"/>
    <property type="match status" value="1"/>
</dbReference>
<dbReference type="GO" id="GO:0003254">
    <property type="term" value="P:regulation of membrane depolarization"/>
    <property type="evidence" value="ECO:0007669"/>
    <property type="project" value="TreeGrafter"/>
</dbReference>
<feature type="transmembrane region" description="Helical" evidence="1">
    <location>
        <begin position="210"/>
        <end position="231"/>
    </location>
</feature>
<name>A0A8S1U2J1_9CILI</name>
<dbReference type="GO" id="GO:0005249">
    <property type="term" value="F:voltage-gated potassium channel activity"/>
    <property type="evidence" value="ECO:0007669"/>
    <property type="project" value="TreeGrafter"/>
</dbReference>
<dbReference type="GO" id="GO:0035725">
    <property type="term" value="P:sodium ion transmembrane transport"/>
    <property type="evidence" value="ECO:0007669"/>
    <property type="project" value="TreeGrafter"/>
</dbReference>
<dbReference type="InterPro" id="IPR051413">
    <property type="entry name" value="K/Na_HCN_channel"/>
</dbReference>
<organism evidence="3 4">
    <name type="scientific">Paramecium pentaurelia</name>
    <dbReference type="NCBI Taxonomy" id="43138"/>
    <lineage>
        <taxon>Eukaryota</taxon>
        <taxon>Sar</taxon>
        <taxon>Alveolata</taxon>
        <taxon>Ciliophora</taxon>
        <taxon>Intramacronucleata</taxon>
        <taxon>Oligohymenophorea</taxon>
        <taxon>Peniculida</taxon>
        <taxon>Parameciidae</taxon>
        <taxon>Paramecium</taxon>
    </lineage>
</organism>
<evidence type="ECO:0000256" key="1">
    <source>
        <dbReference type="SAM" id="Phobius"/>
    </source>
</evidence>
<keyword evidence="4" id="KW-1185">Reference proteome</keyword>